<proteinExistence type="predicted"/>
<dbReference type="Proteomes" id="UP001200741">
    <property type="component" value="Unassembled WGS sequence"/>
</dbReference>
<evidence type="ECO:0000313" key="2">
    <source>
        <dbReference type="Proteomes" id="UP001200741"/>
    </source>
</evidence>
<gene>
    <name evidence="1" type="ORF">LXT13_28180</name>
</gene>
<organism evidence="1 2">
    <name type="scientific">Pelomonas cellulosilytica</name>
    <dbReference type="NCBI Taxonomy" id="2906762"/>
    <lineage>
        <taxon>Bacteria</taxon>
        <taxon>Pseudomonadati</taxon>
        <taxon>Pseudomonadota</taxon>
        <taxon>Betaproteobacteria</taxon>
        <taxon>Burkholderiales</taxon>
        <taxon>Sphaerotilaceae</taxon>
        <taxon>Roseateles</taxon>
    </lineage>
</organism>
<name>A0ABS8Y4M3_9BURK</name>
<accession>A0ABS8Y4M3</accession>
<evidence type="ECO:0000313" key="1">
    <source>
        <dbReference type="EMBL" id="MCE4558256.1"/>
    </source>
</evidence>
<keyword evidence="2" id="KW-1185">Reference proteome</keyword>
<comment type="caution">
    <text evidence="1">The sequence shown here is derived from an EMBL/GenBank/DDBJ whole genome shotgun (WGS) entry which is preliminary data.</text>
</comment>
<protein>
    <submittedName>
        <fullName evidence="1">Uncharacterized protein</fullName>
    </submittedName>
</protein>
<sequence length="178" mass="18305">MQIELKPSTYIDEVPESPIDAAAVLPDEALAAGGLVPVAAFMRTRSSANASRLKKSRPKADVAGLLQLNVVVPVPGHAAIKAMARELQAGAALHDVLQATLVNASQSTESAQVGVPPSPLMASSRGTVAGPALAAASARASADASGAGRRWQQTLKPLNIARHRASRPPASGQFCDEF</sequence>
<dbReference type="EMBL" id="JAJTWU010000022">
    <property type="protein sequence ID" value="MCE4558256.1"/>
    <property type="molecule type" value="Genomic_DNA"/>
</dbReference>
<reference evidence="1 2" key="1">
    <citation type="submission" date="2021-12" db="EMBL/GenBank/DDBJ databases">
        <title>Genome seq of P8.</title>
        <authorList>
            <person name="Seo T."/>
        </authorList>
    </citation>
    <scope>NUCLEOTIDE SEQUENCE [LARGE SCALE GENOMIC DNA]</scope>
    <source>
        <strain evidence="1 2">P8</strain>
    </source>
</reference>
<dbReference type="RefSeq" id="WP_233375750.1">
    <property type="nucleotide sequence ID" value="NZ_JAJTWU010000022.1"/>
</dbReference>